<dbReference type="Gene3D" id="2.130.10.10">
    <property type="entry name" value="YVTN repeat-like/Quinoprotein amine dehydrogenase"/>
    <property type="match status" value="2"/>
</dbReference>
<dbReference type="EMBL" id="KN839893">
    <property type="protein sequence ID" value="KIJ59212.1"/>
    <property type="molecule type" value="Genomic_DNA"/>
</dbReference>
<evidence type="ECO:0000256" key="2">
    <source>
        <dbReference type="ARBA" id="ARBA00022737"/>
    </source>
</evidence>
<protein>
    <recommendedName>
        <fullName evidence="7">Guanine nucleotide-binding protein subunit beta-like protein</fullName>
    </recommendedName>
</protein>
<reference evidence="5 6" key="1">
    <citation type="submission" date="2014-04" db="EMBL/GenBank/DDBJ databases">
        <title>Evolutionary Origins and Diversification of the Mycorrhizal Mutualists.</title>
        <authorList>
            <consortium name="DOE Joint Genome Institute"/>
            <consortium name="Mycorrhizal Genomics Consortium"/>
            <person name="Kohler A."/>
            <person name="Kuo A."/>
            <person name="Nagy L.G."/>
            <person name="Floudas D."/>
            <person name="Copeland A."/>
            <person name="Barry K.W."/>
            <person name="Cichocki N."/>
            <person name="Veneault-Fourrey C."/>
            <person name="LaButti K."/>
            <person name="Lindquist E.A."/>
            <person name="Lipzen A."/>
            <person name="Lundell T."/>
            <person name="Morin E."/>
            <person name="Murat C."/>
            <person name="Riley R."/>
            <person name="Ohm R."/>
            <person name="Sun H."/>
            <person name="Tunlid A."/>
            <person name="Henrissat B."/>
            <person name="Grigoriev I.V."/>
            <person name="Hibbett D.S."/>
            <person name="Martin F."/>
        </authorList>
    </citation>
    <scope>NUCLEOTIDE SEQUENCE [LARGE SCALE GENOMIC DNA]</scope>
    <source>
        <strain evidence="5 6">MD-312</strain>
    </source>
</reference>
<dbReference type="OrthoDB" id="727118at2759"/>
<dbReference type="AlphaFoldDB" id="A0A0C9W8Y8"/>
<dbReference type="PRINTS" id="PR00320">
    <property type="entry name" value="GPROTEINBRPT"/>
</dbReference>
<dbReference type="PANTHER" id="PTHR19879:SF9">
    <property type="entry name" value="TRANSCRIPTION INITIATION FACTOR TFIID SUBUNIT 5"/>
    <property type="match status" value="1"/>
</dbReference>
<dbReference type="HOGENOM" id="CLU_606313_0_0_1"/>
<dbReference type="SMART" id="SM00320">
    <property type="entry name" value="WD40"/>
    <property type="match status" value="4"/>
</dbReference>
<dbReference type="PROSITE" id="PS50082">
    <property type="entry name" value="WD_REPEATS_2"/>
    <property type="match status" value="3"/>
</dbReference>
<dbReference type="Pfam" id="PF00400">
    <property type="entry name" value="WD40"/>
    <property type="match status" value="4"/>
</dbReference>
<dbReference type="PROSITE" id="PS00678">
    <property type="entry name" value="WD_REPEATS_1"/>
    <property type="match status" value="1"/>
</dbReference>
<feature type="repeat" description="WD" evidence="3">
    <location>
        <begin position="1"/>
        <end position="29"/>
    </location>
</feature>
<feature type="repeat" description="WD" evidence="3">
    <location>
        <begin position="155"/>
        <end position="189"/>
    </location>
</feature>
<dbReference type="PROSITE" id="PS50294">
    <property type="entry name" value="WD_REPEATS_REGION"/>
    <property type="match status" value="2"/>
</dbReference>
<evidence type="ECO:0000256" key="1">
    <source>
        <dbReference type="ARBA" id="ARBA00022574"/>
    </source>
</evidence>
<keyword evidence="6" id="KW-1185">Reference proteome</keyword>
<organism evidence="5 6">
    <name type="scientific">Hydnomerulius pinastri MD-312</name>
    <dbReference type="NCBI Taxonomy" id="994086"/>
    <lineage>
        <taxon>Eukaryota</taxon>
        <taxon>Fungi</taxon>
        <taxon>Dikarya</taxon>
        <taxon>Basidiomycota</taxon>
        <taxon>Agaricomycotina</taxon>
        <taxon>Agaricomycetes</taxon>
        <taxon>Agaricomycetidae</taxon>
        <taxon>Boletales</taxon>
        <taxon>Boletales incertae sedis</taxon>
        <taxon>Leucogyrophana</taxon>
    </lineage>
</organism>
<accession>A0A0C9W8Y8</accession>
<gene>
    <name evidence="5" type="ORF">HYDPIDRAFT_118738</name>
</gene>
<sequence>SSDSTRIASGSDDCSVSVWSTSTGERLAGPFMGHSLGVRSVAFSPGGDQVASCDWHNIHIWDSYSAELATSPIAGTEYAFSVVWTPDGKEIVAGCGGNIRVFSVSTGAQLAQWSAHTKTIRSIAISRDGRYITSGSLDSTVRLWDAVSHRQIGPPLEHGDAVFSVAISSDVEYIASAGGDGVVRLWDFQRLVKLLRPVDELRSDPGNVSFIMHALTRVTETRSQAIPTKTNRITLQNPRERGENAKARLSKGRTCGRKRLHRSGTSWTGLLLCHPTKRMTRLMKHSPRVNPQNAYSSMSAKCSSAARKQRGGSWRGNKTHPTMFYFHQTPNVIAPSKPRDMRRKKDGLTADQYYALKEERRKERAEQRAARLHLLQQQQLEGEPGRSDVYPTSFAQTTATHISRPGTSGGYVVDDDGSTSDSSSSGSSGSWEEYRTGMDAACYWMCYKCGQS</sequence>
<dbReference type="PANTHER" id="PTHR19879">
    <property type="entry name" value="TRANSCRIPTION INITIATION FACTOR TFIID"/>
    <property type="match status" value="1"/>
</dbReference>
<feature type="region of interest" description="Disordered" evidence="4">
    <location>
        <begin position="398"/>
        <end position="432"/>
    </location>
</feature>
<feature type="repeat" description="WD" evidence="3">
    <location>
        <begin position="113"/>
        <end position="145"/>
    </location>
</feature>
<dbReference type="InterPro" id="IPR019775">
    <property type="entry name" value="WD40_repeat_CS"/>
</dbReference>
<dbReference type="InterPro" id="IPR015943">
    <property type="entry name" value="WD40/YVTN_repeat-like_dom_sf"/>
</dbReference>
<evidence type="ECO:0000313" key="5">
    <source>
        <dbReference type="EMBL" id="KIJ59212.1"/>
    </source>
</evidence>
<evidence type="ECO:0008006" key="7">
    <source>
        <dbReference type="Google" id="ProtNLM"/>
    </source>
</evidence>
<proteinExistence type="predicted"/>
<name>A0A0C9W8Y8_9AGAM</name>
<dbReference type="InterPro" id="IPR020472">
    <property type="entry name" value="WD40_PAC1"/>
</dbReference>
<dbReference type="SUPFAM" id="SSF50978">
    <property type="entry name" value="WD40 repeat-like"/>
    <property type="match status" value="1"/>
</dbReference>
<keyword evidence="2" id="KW-0677">Repeat</keyword>
<evidence type="ECO:0000256" key="3">
    <source>
        <dbReference type="PROSITE-ProRule" id="PRU00221"/>
    </source>
</evidence>
<dbReference type="Proteomes" id="UP000053820">
    <property type="component" value="Unassembled WGS sequence"/>
</dbReference>
<dbReference type="InterPro" id="IPR036322">
    <property type="entry name" value="WD40_repeat_dom_sf"/>
</dbReference>
<evidence type="ECO:0000313" key="6">
    <source>
        <dbReference type="Proteomes" id="UP000053820"/>
    </source>
</evidence>
<dbReference type="InterPro" id="IPR001680">
    <property type="entry name" value="WD40_rpt"/>
</dbReference>
<evidence type="ECO:0000256" key="4">
    <source>
        <dbReference type="SAM" id="MobiDB-lite"/>
    </source>
</evidence>
<keyword evidence="1 3" id="KW-0853">WD repeat</keyword>
<feature type="compositionally biased region" description="Low complexity" evidence="4">
    <location>
        <begin position="419"/>
        <end position="430"/>
    </location>
</feature>
<feature type="non-terminal residue" evidence="5">
    <location>
        <position position="1"/>
    </location>
</feature>